<gene>
    <name evidence="3" type="ORF">GCM10022268_06040</name>
</gene>
<dbReference type="InterPro" id="IPR013424">
    <property type="entry name" value="Ice-binding_C"/>
</dbReference>
<evidence type="ECO:0000259" key="2">
    <source>
        <dbReference type="Pfam" id="PF07589"/>
    </source>
</evidence>
<dbReference type="NCBIfam" id="TIGR02595">
    <property type="entry name" value="PEP_CTERM"/>
    <property type="match status" value="1"/>
</dbReference>
<organism evidence="3 4">
    <name type="scientific">Sphingomonas cynarae</name>
    <dbReference type="NCBI Taxonomy" id="930197"/>
    <lineage>
        <taxon>Bacteria</taxon>
        <taxon>Pseudomonadati</taxon>
        <taxon>Pseudomonadota</taxon>
        <taxon>Alphaproteobacteria</taxon>
        <taxon>Sphingomonadales</taxon>
        <taxon>Sphingomonadaceae</taxon>
        <taxon>Sphingomonas</taxon>
    </lineage>
</organism>
<dbReference type="Proteomes" id="UP001500523">
    <property type="component" value="Unassembled WGS sequence"/>
</dbReference>
<keyword evidence="4" id="KW-1185">Reference proteome</keyword>
<accession>A0ABP7D2K8</accession>
<keyword evidence="1" id="KW-0732">Signal</keyword>
<feature type="chain" id="PRO_5047161686" description="Ice-binding protein C-terminal domain-containing protein" evidence="1">
    <location>
        <begin position="18"/>
        <end position="232"/>
    </location>
</feature>
<sequence length="232" mass="23785">MVAAATLAWGAGSAAQAASRVTFDVAVTACDVTGNADCTGFAPFRFSQTYRFGPLTLDQEIQTPSQTIRLLSATGTADREPGHDDLAAGFGLAGELRGAGVMLARTTDAGNNAVSFFQRNEMVVGDVTTGYATGIGNQGFAVPFGGSDDAFLAALLAGGSTFDFFAGFTRTGDSDATVDFSRSLSGTATVASFGDDVSAVPEPAGWMMMILGFGAIATGLRRRRPSMMPATA</sequence>
<name>A0ABP7D2K8_9SPHN</name>
<feature type="domain" description="Ice-binding protein C-terminal" evidence="2">
    <location>
        <begin position="199"/>
        <end position="223"/>
    </location>
</feature>
<evidence type="ECO:0000256" key="1">
    <source>
        <dbReference type="SAM" id="SignalP"/>
    </source>
</evidence>
<proteinExistence type="predicted"/>
<feature type="signal peptide" evidence="1">
    <location>
        <begin position="1"/>
        <end position="17"/>
    </location>
</feature>
<dbReference type="Pfam" id="PF07589">
    <property type="entry name" value="PEP-CTERM"/>
    <property type="match status" value="1"/>
</dbReference>
<comment type="caution">
    <text evidence="3">The sequence shown here is derived from an EMBL/GenBank/DDBJ whole genome shotgun (WGS) entry which is preliminary data.</text>
</comment>
<evidence type="ECO:0000313" key="4">
    <source>
        <dbReference type="Proteomes" id="UP001500523"/>
    </source>
</evidence>
<evidence type="ECO:0000313" key="3">
    <source>
        <dbReference type="EMBL" id="GAA3698438.1"/>
    </source>
</evidence>
<dbReference type="EMBL" id="BAABBF010000001">
    <property type="protein sequence ID" value="GAA3698438.1"/>
    <property type="molecule type" value="Genomic_DNA"/>
</dbReference>
<protein>
    <recommendedName>
        <fullName evidence="2">Ice-binding protein C-terminal domain-containing protein</fullName>
    </recommendedName>
</protein>
<reference evidence="4" key="1">
    <citation type="journal article" date="2019" name="Int. J. Syst. Evol. Microbiol.">
        <title>The Global Catalogue of Microorganisms (GCM) 10K type strain sequencing project: providing services to taxonomists for standard genome sequencing and annotation.</title>
        <authorList>
            <consortium name="The Broad Institute Genomics Platform"/>
            <consortium name="The Broad Institute Genome Sequencing Center for Infectious Disease"/>
            <person name="Wu L."/>
            <person name="Ma J."/>
        </authorList>
    </citation>
    <scope>NUCLEOTIDE SEQUENCE [LARGE SCALE GENOMIC DNA]</scope>
    <source>
        <strain evidence="4">JCM 17498</strain>
    </source>
</reference>
<dbReference type="NCBIfam" id="NF035944">
    <property type="entry name" value="PEPxxWA-CTERM"/>
    <property type="match status" value="1"/>
</dbReference>